<organism evidence="2 3">
    <name type="scientific">Lithospermum erythrorhizon</name>
    <name type="common">Purple gromwell</name>
    <name type="synonym">Lithospermum officinale var. erythrorhizon</name>
    <dbReference type="NCBI Taxonomy" id="34254"/>
    <lineage>
        <taxon>Eukaryota</taxon>
        <taxon>Viridiplantae</taxon>
        <taxon>Streptophyta</taxon>
        <taxon>Embryophyta</taxon>
        <taxon>Tracheophyta</taxon>
        <taxon>Spermatophyta</taxon>
        <taxon>Magnoliopsida</taxon>
        <taxon>eudicotyledons</taxon>
        <taxon>Gunneridae</taxon>
        <taxon>Pentapetalae</taxon>
        <taxon>asterids</taxon>
        <taxon>lamiids</taxon>
        <taxon>Boraginales</taxon>
        <taxon>Boraginaceae</taxon>
        <taxon>Boraginoideae</taxon>
        <taxon>Lithospermeae</taxon>
        <taxon>Lithospermum</taxon>
    </lineage>
</organism>
<proteinExistence type="predicted"/>
<dbReference type="PANTHER" id="PTHR31973">
    <property type="entry name" value="POLYPROTEIN, PUTATIVE-RELATED"/>
    <property type="match status" value="1"/>
</dbReference>
<dbReference type="EMBL" id="BAABME010002869">
    <property type="protein sequence ID" value="GAA0156470.1"/>
    <property type="molecule type" value="Genomic_DNA"/>
</dbReference>
<comment type="caution">
    <text evidence="2">The sequence shown here is derived from an EMBL/GenBank/DDBJ whole genome shotgun (WGS) entry which is preliminary data.</text>
</comment>
<dbReference type="AlphaFoldDB" id="A0AAV3Q1H8"/>
<accession>A0AAV3Q1H8</accession>
<protein>
    <recommendedName>
        <fullName evidence="1">Transposase MuDR plant domain-containing protein</fullName>
    </recommendedName>
</protein>
<feature type="domain" description="Transposase MuDR plant" evidence="1">
    <location>
        <begin position="78"/>
        <end position="130"/>
    </location>
</feature>
<keyword evidence="3" id="KW-1185">Reference proteome</keyword>
<evidence type="ECO:0000313" key="3">
    <source>
        <dbReference type="Proteomes" id="UP001454036"/>
    </source>
</evidence>
<dbReference type="InterPro" id="IPR004332">
    <property type="entry name" value="Transposase_MuDR"/>
</dbReference>
<evidence type="ECO:0000259" key="1">
    <source>
        <dbReference type="Pfam" id="PF03108"/>
    </source>
</evidence>
<reference evidence="2 3" key="1">
    <citation type="submission" date="2024-01" db="EMBL/GenBank/DDBJ databases">
        <title>The complete chloroplast genome sequence of Lithospermum erythrorhizon: insights into the phylogenetic relationship among Boraginaceae species and the maternal lineages of purple gromwells.</title>
        <authorList>
            <person name="Okada T."/>
            <person name="Watanabe K."/>
        </authorList>
    </citation>
    <scope>NUCLEOTIDE SEQUENCE [LARGE SCALE GENOMIC DNA]</scope>
</reference>
<dbReference type="Pfam" id="PF03108">
    <property type="entry name" value="DBD_Tnp_Mut"/>
    <property type="match status" value="1"/>
</dbReference>
<gene>
    <name evidence="2" type="ORF">LIER_13966</name>
</gene>
<dbReference type="Proteomes" id="UP001454036">
    <property type="component" value="Unassembled WGS sequence"/>
</dbReference>
<sequence length="261" mass="29468">MEDSDMEDKASIGNEREACYINKDEALEDMGPLLNDIGTLPEAVFEHSNQLVELSGDKKEDKISSSSRKPKMVVWNYGNVSDFMSLIRKYALRIKKPLHFAKNDRSRVHVKCLQEGCGFSVFCSKIGKTNDLGIKTLVGEHTCGTSITIPTITVKWLAKRLWSYAKEILDIMSSSTVITKLHEQKFERVYKGAFKSQILAVVGLDGDNDISPIAWAVVEMENTQSWAWFIKLVNEDLGMDRGPNSWILMTDLQKVPLNYTP</sequence>
<name>A0AAV3Q1H8_LITER</name>
<evidence type="ECO:0000313" key="2">
    <source>
        <dbReference type="EMBL" id="GAA0156470.1"/>
    </source>
</evidence>
<dbReference type="PANTHER" id="PTHR31973:SF187">
    <property type="entry name" value="MUTATOR TRANSPOSASE MUDRA PROTEIN"/>
    <property type="match status" value="1"/>
</dbReference>